<dbReference type="RefSeq" id="WP_013244028.1">
    <property type="nucleotide sequence ID" value="NZ_CALXQO010000001.1"/>
</dbReference>
<dbReference type="GO" id="GO:0009401">
    <property type="term" value="P:phosphoenolpyruvate-dependent sugar phosphotransferase system"/>
    <property type="evidence" value="ECO:0007669"/>
    <property type="project" value="UniProtKB-KW"/>
</dbReference>
<dbReference type="GO" id="GO:0005737">
    <property type="term" value="C:cytoplasm"/>
    <property type="evidence" value="ECO:0007669"/>
    <property type="project" value="UniProtKB-SubCell"/>
</dbReference>
<keyword evidence="6" id="KW-0598">Phosphotransferase system</keyword>
<keyword evidence="7" id="KW-0418">Kinase</keyword>
<evidence type="ECO:0000256" key="6">
    <source>
        <dbReference type="ARBA" id="ARBA00022683"/>
    </source>
</evidence>
<accession>A0AAJ6G793</accession>
<dbReference type="PANTHER" id="PTHR36203">
    <property type="entry name" value="ASCORBATE-SPECIFIC PTS SYSTEM EIIA COMPONENT"/>
    <property type="match status" value="1"/>
</dbReference>
<dbReference type="Proteomes" id="UP001242021">
    <property type="component" value="Chromosome"/>
</dbReference>
<comment type="function">
    <text evidence="8">The phosphoenolpyruvate-dependent sugar phosphotransferase system (sugar PTS), a major carbohydrate active transport system, catalyzes the phosphorylation of incoming sugar substrates concomitantly with their translocation across the cell membrane. The enzyme II UlaABC PTS system is involved in ascorbate transport.</text>
</comment>
<dbReference type="GO" id="GO:0016301">
    <property type="term" value="F:kinase activity"/>
    <property type="evidence" value="ECO:0007669"/>
    <property type="project" value="UniProtKB-KW"/>
</dbReference>
<evidence type="ECO:0000313" key="12">
    <source>
        <dbReference type="EMBL" id="WIH94407.1"/>
    </source>
</evidence>
<name>A0AAJ6G793_BRAPL</name>
<comment type="subcellular location">
    <subcellularLocation>
        <location evidence="1">Cytoplasm</location>
    </subcellularLocation>
</comment>
<dbReference type="PANTHER" id="PTHR36203:SF1">
    <property type="entry name" value="ASCORBATE-SPECIFIC PTS SYSTEM EIIA COMPONENT"/>
    <property type="match status" value="1"/>
</dbReference>
<dbReference type="InterPro" id="IPR051351">
    <property type="entry name" value="Ascorbate-PTS_EIIA_comp"/>
</dbReference>
<keyword evidence="4" id="KW-0597">Phosphoprotein</keyword>
<dbReference type="CDD" id="cd00211">
    <property type="entry name" value="PTS_IIA_fru"/>
    <property type="match status" value="1"/>
</dbReference>
<dbReference type="SUPFAM" id="SSF55804">
    <property type="entry name" value="Phoshotransferase/anion transport protein"/>
    <property type="match status" value="1"/>
</dbReference>
<gene>
    <name evidence="12" type="ORF">NEH99_08920</name>
</gene>
<dbReference type="InterPro" id="IPR002178">
    <property type="entry name" value="PTS_EIIA_type-2_dom"/>
</dbReference>
<evidence type="ECO:0000256" key="1">
    <source>
        <dbReference type="ARBA" id="ARBA00004496"/>
    </source>
</evidence>
<evidence type="ECO:0000256" key="4">
    <source>
        <dbReference type="ARBA" id="ARBA00022553"/>
    </source>
</evidence>
<evidence type="ECO:0000256" key="10">
    <source>
        <dbReference type="ARBA" id="ARBA00042072"/>
    </source>
</evidence>
<evidence type="ECO:0000256" key="2">
    <source>
        <dbReference type="ARBA" id="ARBA00022448"/>
    </source>
</evidence>
<dbReference type="PROSITE" id="PS00372">
    <property type="entry name" value="PTS_EIIA_TYPE_2_HIS"/>
    <property type="match status" value="1"/>
</dbReference>
<evidence type="ECO:0000313" key="13">
    <source>
        <dbReference type="Proteomes" id="UP001242021"/>
    </source>
</evidence>
<evidence type="ECO:0000256" key="5">
    <source>
        <dbReference type="ARBA" id="ARBA00022679"/>
    </source>
</evidence>
<feature type="domain" description="PTS EIIA type-2" evidence="11">
    <location>
        <begin position="7"/>
        <end position="153"/>
    </location>
</feature>
<dbReference type="AlphaFoldDB" id="A0AAJ6G793"/>
<keyword evidence="12" id="KW-0762">Sugar transport</keyword>
<evidence type="ECO:0000259" key="11">
    <source>
        <dbReference type="PROSITE" id="PS51094"/>
    </source>
</evidence>
<keyword evidence="3" id="KW-0963">Cytoplasm</keyword>
<evidence type="ECO:0000256" key="8">
    <source>
        <dbReference type="ARBA" id="ARBA00037387"/>
    </source>
</evidence>
<dbReference type="InterPro" id="IPR016152">
    <property type="entry name" value="PTrfase/Anion_transptr"/>
</dbReference>
<protein>
    <recommendedName>
        <fullName evidence="9">Ascorbate-specific PTS system EIIA component</fullName>
    </recommendedName>
    <alternativeName>
        <fullName evidence="10">Ascorbate-specific phosphotransferase enzyme IIA component</fullName>
    </alternativeName>
</protein>
<dbReference type="Pfam" id="PF00359">
    <property type="entry name" value="PTS_EIIA_2"/>
    <property type="match status" value="1"/>
</dbReference>
<organism evidence="12 13">
    <name type="scientific">Brachyspira pilosicoli</name>
    <name type="common">Serpulina pilosicoli</name>
    <dbReference type="NCBI Taxonomy" id="52584"/>
    <lineage>
        <taxon>Bacteria</taxon>
        <taxon>Pseudomonadati</taxon>
        <taxon>Spirochaetota</taxon>
        <taxon>Spirochaetia</taxon>
        <taxon>Brachyspirales</taxon>
        <taxon>Brachyspiraceae</taxon>
        <taxon>Brachyspira</taxon>
    </lineage>
</organism>
<dbReference type="EMBL" id="CP098754">
    <property type="protein sequence ID" value="WIH94407.1"/>
    <property type="molecule type" value="Genomic_DNA"/>
</dbReference>
<evidence type="ECO:0000256" key="7">
    <source>
        <dbReference type="ARBA" id="ARBA00022777"/>
    </source>
</evidence>
<keyword evidence="2" id="KW-0813">Transport</keyword>
<keyword evidence="5" id="KW-0808">Transferase</keyword>
<dbReference type="GeneID" id="56439650"/>
<evidence type="ECO:0000256" key="9">
    <source>
        <dbReference type="ARBA" id="ARBA00041175"/>
    </source>
</evidence>
<dbReference type="Gene3D" id="3.40.930.10">
    <property type="entry name" value="Mannitol-specific EII, Chain A"/>
    <property type="match status" value="1"/>
</dbReference>
<dbReference type="PROSITE" id="PS51094">
    <property type="entry name" value="PTS_EIIA_TYPE_2"/>
    <property type="match status" value="1"/>
</dbReference>
<reference evidence="12" key="1">
    <citation type="submission" date="2022-06" db="EMBL/GenBank/DDBJ databases">
        <title>Brachyspira pilosicoli from pigs in Switzerland.</title>
        <authorList>
            <person name="Schmitt S."/>
            <person name="Arnold M."/>
            <person name="Rossano A."/>
            <person name="Perreten V."/>
        </authorList>
    </citation>
    <scope>NUCLEOTIDE SEQUENCE</scope>
    <source>
        <strain evidence="12">MEI4028</strain>
    </source>
</reference>
<proteinExistence type="predicted"/>
<evidence type="ECO:0000256" key="3">
    <source>
        <dbReference type="ARBA" id="ARBA00022490"/>
    </source>
</evidence>
<sequence length="156" mass="17737">MSGLVDMLKELDSVKIIDNTNNWQDAVEECFKPLLKKEYINKEYIQKVIDSGKELNFYYLIGKHLAMPHAKRESGVFKNGITLLVVKNGVNFENHSNNPIYCLIGLAAVDNDSHIEIMSDILDIFGSEEDGVVANELRNMNSEEEIINYLLNKKSN</sequence>